<dbReference type="Proteomes" id="UP000461234">
    <property type="component" value="Unassembled WGS sequence"/>
</dbReference>
<protein>
    <submittedName>
        <fullName evidence="2">Uncharacterized protein</fullName>
    </submittedName>
</protein>
<gene>
    <name evidence="2" type="ORF">F2P40_03760</name>
</gene>
<comment type="caution">
    <text evidence="2">The sequence shown here is derived from an EMBL/GenBank/DDBJ whole genome shotgun (WGS) entry which is preliminary data.</text>
</comment>
<evidence type="ECO:0000256" key="1">
    <source>
        <dbReference type="SAM" id="Phobius"/>
    </source>
</evidence>
<evidence type="ECO:0000313" key="2">
    <source>
        <dbReference type="EMBL" id="MQR48451.1"/>
    </source>
</evidence>
<name>A0A7X1SGS9_ACIBA</name>
<keyword evidence="1" id="KW-0472">Membrane</keyword>
<accession>A0A7X1SGS9</accession>
<organism evidence="2 3">
    <name type="scientific">Acinetobacter baumannii</name>
    <dbReference type="NCBI Taxonomy" id="470"/>
    <lineage>
        <taxon>Bacteria</taxon>
        <taxon>Pseudomonadati</taxon>
        <taxon>Pseudomonadota</taxon>
        <taxon>Gammaproteobacteria</taxon>
        <taxon>Moraxellales</taxon>
        <taxon>Moraxellaceae</taxon>
        <taxon>Acinetobacter</taxon>
        <taxon>Acinetobacter calcoaceticus/baumannii complex</taxon>
    </lineage>
</organism>
<feature type="transmembrane region" description="Helical" evidence="1">
    <location>
        <begin position="6"/>
        <end position="27"/>
    </location>
</feature>
<proteinExistence type="predicted"/>
<evidence type="ECO:0000313" key="3">
    <source>
        <dbReference type="Proteomes" id="UP000461234"/>
    </source>
</evidence>
<keyword evidence="1" id="KW-0812">Transmembrane</keyword>
<dbReference type="AlphaFoldDB" id="A0A7X1SGS9"/>
<dbReference type="RefSeq" id="WP_000151769.1">
    <property type="nucleotide sequence ID" value="NZ_CP012952.1"/>
</dbReference>
<sequence>MTIFEALALTVLISIALGLAIGVWILVRYINNRTKAEQEFLKRHGIGSHFAYQRKWESDFLYGNKNNDNSVPEAILEAAENRRGENDQA</sequence>
<keyword evidence="1" id="KW-1133">Transmembrane helix</keyword>
<dbReference type="EMBL" id="WIOC01000003">
    <property type="protein sequence ID" value="MQR48451.1"/>
    <property type="molecule type" value="Genomic_DNA"/>
</dbReference>
<reference evidence="2 3" key="1">
    <citation type="submission" date="2019-10" db="EMBL/GenBank/DDBJ databases">
        <title>Genetic environment of the oxa23 gene and comparative analysis of carbapenem resistant Acinetobacter baumannii isolates belonging to global clone 1, lineage 2 recovered in a burns hospital outbreak in 2012-2013.</title>
        <authorList>
            <person name="Douraghi M."/>
            <person name="Aris P."/>
            <person name="Kenyon J."/>
            <person name="Hamidian M."/>
        </authorList>
    </citation>
    <scope>NUCLEOTIDE SEQUENCE [LARGE SCALE GENOMIC DNA]</scope>
    <source>
        <strain evidence="2 3">ABS103</strain>
    </source>
</reference>